<reference evidence="3" key="1">
    <citation type="submission" date="2020-05" db="EMBL/GenBank/DDBJ databases">
        <authorList>
            <person name="Chiriac C."/>
            <person name="Salcher M."/>
            <person name="Ghai R."/>
            <person name="Kavagutti S V."/>
        </authorList>
    </citation>
    <scope>NUCLEOTIDE SEQUENCE</scope>
</reference>
<dbReference type="EMBL" id="LR797375">
    <property type="protein sequence ID" value="CAB4211338.1"/>
    <property type="molecule type" value="Genomic_DNA"/>
</dbReference>
<evidence type="ECO:0000313" key="2">
    <source>
        <dbReference type="EMBL" id="CAB4181774.1"/>
    </source>
</evidence>
<dbReference type="EMBL" id="LR797272">
    <property type="protein sequence ID" value="CAB4198210.1"/>
    <property type="molecule type" value="Genomic_DNA"/>
</dbReference>
<protein>
    <submittedName>
        <fullName evidence="3">Uncharacterized protein</fullName>
    </submittedName>
</protein>
<dbReference type="EMBL" id="LR798454">
    <property type="protein sequence ID" value="CAB5238304.1"/>
    <property type="molecule type" value="Genomic_DNA"/>
</dbReference>
<name>A0A6J5RL69_9CAUD</name>
<accession>A0A6J5RL69</accession>
<sequence>MSTIIGGSVSGVSDTITITSGGTGTVSSSSLSFGGFDMEDFLDMHSFNKITVEHKVAEFELAKLKETVPTYADEIKENLSKNLARDIIKKTTFTKKHNVDSDTHHFLGRVWVFTEDELKNLIQEARNV</sequence>
<evidence type="ECO:0000313" key="5">
    <source>
        <dbReference type="EMBL" id="CAB5238304.1"/>
    </source>
</evidence>
<evidence type="ECO:0000313" key="1">
    <source>
        <dbReference type="EMBL" id="CAB4171072.1"/>
    </source>
</evidence>
<dbReference type="EMBL" id="LR796861">
    <property type="protein sequence ID" value="CAB4171072.1"/>
    <property type="molecule type" value="Genomic_DNA"/>
</dbReference>
<dbReference type="EMBL" id="LR797019">
    <property type="protein sequence ID" value="CAB4181774.1"/>
    <property type="molecule type" value="Genomic_DNA"/>
</dbReference>
<evidence type="ECO:0000313" key="4">
    <source>
        <dbReference type="EMBL" id="CAB4211338.1"/>
    </source>
</evidence>
<proteinExistence type="predicted"/>
<gene>
    <name evidence="2" type="ORF">UFOVP1066_59</name>
    <name evidence="3" type="ORF">UFOVP1315_56</name>
    <name evidence="4" type="ORF">UFOVP1421_17</name>
    <name evidence="5" type="ORF">UFOVP1525_27</name>
    <name evidence="1" type="ORF">UFOVP909_212</name>
</gene>
<evidence type="ECO:0000313" key="3">
    <source>
        <dbReference type="EMBL" id="CAB4198210.1"/>
    </source>
</evidence>
<organism evidence="3">
    <name type="scientific">uncultured Caudovirales phage</name>
    <dbReference type="NCBI Taxonomy" id="2100421"/>
    <lineage>
        <taxon>Viruses</taxon>
        <taxon>Duplodnaviria</taxon>
        <taxon>Heunggongvirae</taxon>
        <taxon>Uroviricota</taxon>
        <taxon>Caudoviricetes</taxon>
        <taxon>Peduoviridae</taxon>
        <taxon>Maltschvirus</taxon>
        <taxon>Maltschvirus maltsch</taxon>
    </lineage>
</organism>